<dbReference type="GeneID" id="62194034"/>
<name>A0A875RXN8_EENNA</name>
<dbReference type="KEGG" id="bnn:FOA43_000633"/>
<feature type="region of interest" description="Disordered" evidence="1">
    <location>
        <begin position="331"/>
        <end position="357"/>
    </location>
</feature>
<evidence type="ECO:0000256" key="1">
    <source>
        <dbReference type="SAM" id="MobiDB-lite"/>
    </source>
</evidence>
<dbReference type="Pfam" id="PF11603">
    <property type="entry name" value="Sir1"/>
    <property type="match status" value="1"/>
</dbReference>
<dbReference type="RefSeq" id="XP_038776888.1">
    <property type="nucleotide sequence ID" value="XM_038920960.1"/>
</dbReference>
<evidence type="ECO:0000259" key="2">
    <source>
        <dbReference type="Pfam" id="PF11603"/>
    </source>
</evidence>
<keyword evidence="4" id="KW-1185">Reference proteome</keyword>
<protein>
    <recommendedName>
        <fullName evidence="2">Sir1 ORC-binding domain-containing protein</fullName>
    </recommendedName>
</protein>
<reference evidence="3" key="1">
    <citation type="submission" date="2020-10" db="EMBL/GenBank/DDBJ databases">
        <authorList>
            <person name="Roach M.J.R."/>
        </authorList>
    </citation>
    <scope>NUCLEOTIDE SEQUENCE</scope>
    <source>
        <strain evidence="3">CBS 1945</strain>
    </source>
</reference>
<dbReference type="EMBL" id="CP064812">
    <property type="protein sequence ID" value="QPG73323.1"/>
    <property type="molecule type" value="Genomic_DNA"/>
</dbReference>
<gene>
    <name evidence="3" type="ORF">FOA43_000633</name>
</gene>
<dbReference type="AlphaFoldDB" id="A0A875RXN8"/>
<sequence>MSAIEVNSKLSIIDGFLYDKELKQVIDPESKRSLDDLGFRSLFQKYSNKVLCIHDAFDNLDEVYIVSCSSLFKEISNKVVRFVYSINTFEHMSTDRKPLTKNSEEVPLIPVYDGGRVFYIWNKDKREDVSGFDTSSFPSFLPYVDIPVHSVQDEEIHSKRRRISITTDRHDTKIFDDTVDLDELVMKESERTDSCERFHEKWQYVQVTILKYQSLIDLVDYLQRILTHSYPYINYPQYQVLNLILTATTTNENSILEEGLLKSTFKEAGAIPLSNRASNYLQDLLDVAQKPMNWLDEEDTDTAMTFAHELKNLRELLFQTFGFLSLENTRPGRRNASERGSRVSSSADEQFSRSDSDTAFQNGLKNLQFFSEMEWLSRTDLFGNTNFDELGRDPWDYFLWGFKCAIKGLTKHDDISRLTWNIWKNVLYLILQYYQLEWKQLDGDGCAEYSLAELNKLDSRFFANVLSLGRGELDDGFYELVKLALIESLDSLEKIKPIMESDLILRDTFKYVPDLLDPEEEESALGLESIPLRRKLILLGYDYITLMTPTAQLKHRHKYLQEVCNCLLKIPTSDFRHFFIVMGNYSSADEAFLSKIALKITYILIDINVSKYRCLEEAIDAIISLDIDPAENERVSILLKFLLGLDKKLAHSDCAERIQASGWKLEDTILSKEEEGEVHEIYVIE</sequence>
<organism evidence="3 4">
    <name type="scientific">Eeniella nana</name>
    <name type="common">Yeast</name>
    <name type="synonym">Brettanomyces nanus</name>
    <dbReference type="NCBI Taxonomy" id="13502"/>
    <lineage>
        <taxon>Eukaryota</taxon>
        <taxon>Fungi</taxon>
        <taxon>Dikarya</taxon>
        <taxon>Ascomycota</taxon>
        <taxon>Saccharomycotina</taxon>
        <taxon>Pichiomycetes</taxon>
        <taxon>Pichiales</taxon>
        <taxon>Pichiaceae</taxon>
        <taxon>Brettanomyces</taxon>
    </lineage>
</organism>
<dbReference type="OrthoDB" id="3987668at2759"/>
<dbReference type="InterPro" id="IPR021646">
    <property type="entry name" value="Sir1_ORC-binding"/>
</dbReference>
<feature type="domain" description="Sir1 ORC-binding" evidence="2">
    <location>
        <begin position="6"/>
        <end position="113"/>
    </location>
</feature>
<accession>A0A875RXN8</accession>
<dbReference type="Proteomes" id="UP000662931">
    <property type="component" value="Chromosome 1"/>
</dbReference>
<evidence type="ECO:0000313" key="3">
    <source>
        <dbReference type="EMBL" id="QPG73323.1"/>
    </source>
</evidence>
<proteinExistence type="predicted"/>
<evidence type="ECO:0000313" key="4">
    <source>
        <dbReference type="Proteomes" id="UP000662931"/>
    </source>
</evidence>